<dbReference type="CTD" id="6749036"/>
<dbReference type="HOGENOM" id="CLU_057538_0_0_1"/>
<dbReference type="PANTHER" id="PTHR15599:SF1">
    <property type="entry name" value="RADIAL SPOKE HEAD 14 HOMOLOG"/>
    <property type="match status" value="1"/>
</dbReference>
<dbReference type="InterPro" id="IPR000225">
    <property type="entry name" value="Armadillo"/>
</dbReference>
<dbReference type="SMART" id="SM00185">
    <property type="entry name" value="ARM"/>
    <property type="match status" value="4"/>
</dbReference>
<evidence type="ECO:0000313" key="1">
    <source>
        <dbReference type="EMBL" id="EDV29421.1"/>
    </source>
</evidence>
<dbReference type="OrthoDB" id="409644at2759"/>
<reference evidence="1 2" key="1">
    <citation type="journal article" date="2008" name="Nature">
        <title>The Trichoplax genome and the nature of placozoans.</title>
        <authorList>
            <person name="Srivastava M."/>
            <person name="Begovic E."/>
            <person name="Chapman J."/>
            <person name="Putnam N.H."/>
            <person name="Hellsten U."/>
            <person name="Kawashima T."/>
            <person name="Kuo A."/>
            <person name="Mitros T."/>
            <person name="Salamov A."/>
            <person name="Carpenter M.L."/>
            <person name="Signorovitch A.Y."/>
            <person name="Moreno M.A."/>
            <person name="Kamm K."/>
            <person name="Grimwood J."/>
            <person name="Schmutz J."/>
            <person name="Shapiro H."/>
            <person name="Grigoriev I.V."/>
            <person name="Buss L.W."/>
            <person name="Schierwater B."/>
            <person name="Dellaporta S.L."/>
            <person name="Rokhsar D.S."/>
        </authorList>
    </citation>
    <scope>NUCLEOTIDE SEQUENCE [LARGE SCALE GENOMIC DNA]</scope>
    <source>
        <strain evidence="1 2">Grell-BS-1999</strain>
    </source>
</reference>
<evidence type="ECO:0008006" key="3">
    <source>
        <dbReference type="Google" id="ProtNLM"/>
    </source>
</evidence>
<dbReference type="eggNOG" id="KOG0167">
    <property type="taxonomic scope" value="Eukaryota"/>
</dbReference>
<dbReference type="Gene3D" id="1.25.10.10">
    <property type="entry name" value="Leucine-rich Repeat Variant"/>
    <property type="match status" value="1"/>
</dbReference>
<evidence type="ECO:0000313" key="2">
    <source>
        <dbReference type="Proteomes" id="UP000009022"/>
    </source>
</evidence>
<organism evidence="1 2">
    <name type="scientific">Trichoplax adhaerens</name>
    <name type="common">Trichoplax reptans</name>
    <dbReference type="NCBI Taxonomy" id="10228"/>
    <lineage>
        <taxon>Eukaryota</taxon>
        <taxon>Metazoa</taxon>
        <taxon>Placozoa</taxon>
        <taxon>Uniplacotomia</taxon>
        <taxon>Trichoplacea</taxon>
        <taxon>Trichoplacidae</taxon>
        <taxon>Trichoplax</taxon>
    </lineage>
</organism>
<name>B3RKQ2_TRIAD</name>
<proteinExistence type="predicted"/>
<dbReference type="InterPro" id="IPR042856">
    <property type="entry name" value="RSP14"/>
</dbReference>
<sequence length="371" mass="40690">MVNTMAELLCAVDFAYAAANNTAIANKVIEMATTRITAQLPPNIDPTKAPLAYGDRALPKLNRELNSATLITRQRALMALCDVMHNAEHICSALRVGIVASLRRLLSDTNPVVRMKTTEVLFIMAGHAVGRTAFLENYIIIPLAKLFDDEVYDVRLNAHKAIQMSTQSPPGPEGVINARLIESLVSKLKIEEDDIREVILDTLHSCMFIDTDQALEASAMSAFTMLLSHDRPSIRCKAARDIMDLSFPLDGKRKACEENTIPSLVILLRDDHAEVRAKAAGALMVITITTEGKYKSIESKSIPPLISLLSDVHSEARLNAIKAITTLAEAPSGRQELQQVIEKLQFIQETDTSDAVIKAAKAANKVITWKP</sequence>
<dbReference type="FunCoup" id="B3RKQ2">
    <property type="interactions" value="87"/>
</dbReference>
<accession>B3RKQ2</accession>
<dbReference type="STRING" id="10228.B3RKQ2"/>
<gene>
    <name evidence="1" type="ORF">TRIADDRAFT_63484</name>
</gene>
<dbReference type="SUPFAM" id="SSF48371">
    <property type="entry name" value="ARM repeat"/>
    <property type="match status" value="1"/>
</dbReference>
<dbReference type="PhylomeDB" id="B3RKQ2"/>
<dbReference type="KEGG" id="tad:TRIADDRAFT_63484"/>
<keyword evidence="2" id="KW-1185">Reference proteome</keyword>
<dbReference type="InterPro" id="IPR016024">
    <property type="entry name" value="ARM-type_fold"/>
</dbReference>
<dbReference type="GeneID" id="6749036"/>
<dbReference type="InParanoid" id="B3RKQ2"/>
<dbReference type="PANTHER" id="PTHR15599">
    <property type="entry name" value="RTDR1"/>
    <property type="match status" value="1"/>
</dbReference>
<dbReference type="RefSeq" id="XP_002108623.1">
    <property type="nucleotide sequence ID" value="XM_002108587.1"/>
</dbReference>
<dbReference type="InterPro" id="IPR011989">
    <property type="entry name" value="ARM-like"/>
</dbReference>
<dbReference type="AlphaFoldDB" id="B3RKQ2"/>
<dbReference type="EMBL" id="DS985241">
    <property type="protein sequence ID" value="EDV29421.1"/>
    <property type="molecule type" value="Genomic_DNA"/>
</dbReference>
<dbReference type="Proteomes" id="UP000009022">
    <property type="component" value="Unassembled WGS sequence"/>
</dbReference>
<protein>
    <recommendedName>
        <fullName evidence="3">Condensin complex subunit 1 C-terminal domain-containing protein</fullName>
    </recommendedName>
</protein>
<dbReference type="OMA" id="VWQHDVI"/>